<organism evidence="5 6">
    <name type="scientific">Hippea maritima (strain ATCC 700847 / DSM 10411 / MH2)</name>
    <dbReference type="NCBI Taxonomy" id="760142"/>
    <lineage>
        <taxon>Bacteria</taxon>
        <taxon>Pseudomonadati</taxon>
        <taxon>Campylobacterota</taxon>
        <taxon>Desulfurellia</taxon>
        <taxon>Desulfurellales</taxon>
        <taxon>Hippeaceae</taxon>
        <taxon>Hippea</taxon>
    </lineage>
</organism>
<dbReference type="OrthoDB" id="9784774at2"/>
<evidence type="ECO:0000256" key="2">
    <source>
        <dbReference type="PIRSR" id="PIRSR601310-3"/>
    </source>
</evidence>
<dbReference type="CDD" id="cd01276">
    <property type="entry name" value="PKCI_related"/>
    <property type="match status" value="1"/>
</dbReference>
<reference evidence="5 6" key="1">
    <citation type="journal article" date="2011" name="Stand. Genomic Sci.">
        <title>Complete genome sequence of the thermophilic sulfur-reducer Hippea maritima type strain (MH(2)).</title>
        <authorList>
            <person name="Huntemann M."/>
            <person name="Lu M."/>
            <person name="Nolan M."/>
            <person name="Lapidus A."/>
            <person name="Lucas S."/>
            <person name="Hammon N."/>
            <person name="Deshpande S."/>
            <person name="Cheng J.F."/>
            <person name="Tapia R."/>
            <person name="Han C."/>
            <person name="Goodwin L."/>
            <person name="Pitluck S."/>
            <person name="Liolios K."/>
            <person name="Pagani I."/>
            <person name="Ivanova N."/>
            <person name="Ovchinikova G."/>
            <person name="Pati A."/>
            <person name="Chen A."/>
            <person name="Palaniappan K."/>
            <person name="Land M."/>
            <person name="Hauser L."/>
            <person name="Jeffries C.D."/>
            <person name="Detter J.C."/>
            <person name="Brambilla E.M."/>
            <person name="Rohde M."/>
            <person name="Spring S."/>
            <person name="Goker M."/>
            <person name="Woyke T."/>
            <person name="Bristow J."/>
            <person name="Eisen J.A."/>
            <person name="Markowitz V."/>
            <person name="Hugenholtz P."/>
            <person name="Kyrpides N.C."/>
            <person name="Klenk H.P."/>
            <person name="Mavromatis K."/>
        </authorList>
    </citation>
    <scope>NUCLEOTIDE SEQUENCE [LARGE SCALE GENOMIC DNA]</scope>
    <source>
        <strain evidence="6">ATCC 700847 / DSM 10411 / MH2</strain>
    </source>
</reference>
<proteinExistence type="predicted"/>
<evidence type="ECO:0000256" key="1">
    <source>
        <dbReference type="PIRSR" id="PIRSR601310-1"/>
    </source>
</evidence>
<sequence>MCVFCKIVNGELLADKVYEDENYLAFKDINPKAPVHVLIIPKQHIEYLSDIDETNKHIIGDMAVIANKIAKELGIDKSGYRILINNGPDSGQEVFHIHLHLLGGKKMAFTV</sequence>
<gene>
    <name evidence="5" type="ordered locus">Hipma_1669</name>
</gene>
<dbReference type="Gene3D" id="3.30.428.10">
    <property type="entry name" value="HIT-like"/>
    <property type="match status" value="1"/>
</dbReference>
<dbReference type="STRING" id="760142.Hipma_1669"/>
<dbReference type="InterPro" id="IPR019808">
    <property type="entry name" value="Histidine_triad_CS"/>
</dbReference>
<dbReference type="InParanoid" id="F2LUM4"/>
<dbReference type="Pfam" id="PF01230">
    <property type="entry name" value="HIT"/>
    <property type="match status" value="1"/>
</dbReference>
<feature type="active site" description="Tele-AMP-histidine intermediate" evidence="1">
    <location>
        <position position="98"/>
    </location>
</feature>
<dbReference type="InterPro" id="IPR011146">
    <property type="entry name" value="HIT-like"/>
</dbReference>
<dbReference type="PROSITE" id="PS00892">
    <property type="entry name" value="HIT_1"/>
    <property type="match status" value="1"/>
</dbReference>
<dbReference type="HOGENOM" id="CLU_056776_8_1_7"/>
<dbReference type="InterPro" id="IPR001310">
    <property type="entry name" value="Histidine_triad_HIT"/>
</dbReference>
<evidence type="ECO:0000313" key="6">
    <source>
        <dbReference type="Proteomes" id="UP000008139"/>
    </source>
</evidence>
<dbReference type="EMBL" id="CP002606">
    <property type="protein sequence ID" value="AEA34614.1"/>
    <property type="molecule type" value="Genomic_DNA"/>
</dbReference>
<feature type="short sequence motif" description="Histidine triad motif" evidence="2 3">
    <location>
        <begin position="96"/>
        <end position="100"/>
    </location>
</feature>
<reference evidence="6" key="2">
    <citation type="submission" date="2011-03" db="EMBL/GenBank/DDBJ databases">
        <title>The complete genome of Hippea maritima DSM 10411.</title>
        <authorList>
            <consortium name="US DOE Joint Genome Institute (JGI-PGF)"/>
            <person name="Lucas S."/>
            <person name="Copeland A."/>
            <person name="Lapidus A."/>
            <person name="Bruce D."/>
            <person name="Goodwin L."/>
            <person name="Pitluck S."/>
            <person name="Peters L."/>
            <person name="Kyrpides N."/>
            <person name="Mavromatis K."/>
            <person name="Pagani I."/>
            <person name="Ivanova N."/>
            <person name="Mikhailova N."/>
            <person name="Lu M."/>
            <person name="Detter J.C."/>
            <person name="Tapia R."/>
            <person name="Han C."/>
            <person name="Land M."/>
            <person name="Hauser L."/>
            <person name="Markowitz V."/>
            <person name="Cheng J.-F."/>
            <person name="Hugenholtz P."/>
            <person name="Woyke T."/>
            <person name="Wu D."/>
            <person name="Spring S."/>
            <person name="Schroeder M."/>
            <person name="Brambilla E."/>
            <person name="Klenk H.-P."/>
            <person name="Eisen J.A."/>
        </authorList>
    </citation>
    <scope>NUCLEOTIDE SEQUENCE [LARGE SCALE GENOMIC DNA]</scope>
    <source>
        <strain evidence="6">ATCC 700847 / DSM 10411 / MH2</strain>
    </source>
</reference>
<dbReference type="Proteomes" id="UP000008139">
    <property type="component" value="Chromosome"/>
</dbReference>
<dbReference type="KEGG" id="hmr:Hipma_1669"/>
<evidence type="ECO:0000313" key="5">
    <source>
        <dbReference type="EMBL" id="AEA34614.1"/>
    </source>
</evidence>
<dbReference type="InterPro" id="IPR036265">
    <property type="entry name" value="HIT-like_sf"/>
</dbReference>
<dbReference type="FunCoup" id="F2LUM4">
    <property type="interactions" value="414"/>
</dbReference>
<dbReference type="PANTHER" id="PTHR23089">
    <property type="entry name" value="HISTIDINE TRIAD HIT PROTEIN"/>
    <property type="match status" value="1"/>
</dbReference>
<dbReference type="GO" id="GO:0003824">
    <property type="term" value="F:catalytic activity"/>
    <property type="evidence" value="ECO:0007669"/>
    <property type="project" value="InterPro"/>
</dbReference>
<dbReference type="AlphaFoldDB" id="F2LUM4"/>
<dbReference type="PROSITE" id="PS51084">
    <property type="entry name" value="HIT_2"/>
    <property type="match status" value="1"/>
</dbReference>
<evidence type="ECO:0000256" key="3">
    <source>
        <dbReference type="PROSITE-ProRule" id="PRU00464"/>
    </source>
</evidence>
<dbReference type="eggNOG" id="COG0537">
    <property type="taxonomic scope" value="Bacteria"/>
</dbReference>
<name>F2LUM4_HIPMA</name>
<dbReference type="RefSeq" id="WP_013682639.1">
    <property type="nucleotide sequence ID" value="NC_015318.1"/>
</dbReference>
<evidence type="ECO:0000259" key="4">
    <source>
        <dbReference type="PROSITE" id="PS51084"/>
    </source>
</evidence>
<keyword evidence="6" id="KW-1185">Reference proteome</keyword>
<protein>
    <submittedName>
        <fullName evidence="5">Histidine triad (HIT) protein</fullName>
    </submittedName>
</protein>
<dbReference type="PRINTS" id="PR00332">
    <property type="entry name" value="HISTRIAD"/>
</dbReference>
<feature type="domain" description="HIT" evidence="4">
    <location>
        <begin position="3"/>
        <end position="111"/>
    </location>
</feature>
<accession>F2LUM4</accession>
<dbReference type="SUPFAM" id="SSF54197">
    <property type="entry name" value="HIT-like"/>
    <property type="match status" value="1"/>
</dbReference>